<evidence type="ECO:0000256" key="1">
    <source>
        <dbReference type="ARBA" id="ARBA00023125"/>
    </source>
</evidence>
<dbReference type="InterPro" id="IPR008422">
    <property type="entry name" value="KN_HD"/>
</dbReference>
<evidence type="ECO:0000256" key="3">
    <source>
        <dbReference type="ARBA" id="ARBA00023242"/>
    </source>
</evidence>
<dbReference type="SMART" id="SM00389">
    <property type="entry name" value="HOX"/>
    <property type="match status" value="1"/>
</dbReference>
<keyword evidence="8" id="KW-1185">Reference proteome</keyword>
<dbReference type="Proteomes" id="UP001295684">
    <property type="component" value="Unassembled WGS sequence"/>
</dbReference>
<dbReference type="PROSITE" id="PS50071">
    <property type="entry name" value="HOMEOBOX_2"/>
    <property type="match status" value="1"/>
</dbReference>
<organism evidence="7 8">
    <name type="scientific">Euplotes crassus</name>
    <dbReference type="NCBI Taxonomy" id="5936"/>
    <lineage>
        <taxon>Eukaryota</taxon>
        <taxon>Sar</taxon>
        <taxon>Alveolata</taxon>
        <taxon>Ciliophora</taxon>
        <taxon>Intramacronucleata</taxon>
        <taxon>Spirotrichea</taxon>
        <taxon>Hypotrichia</taxon>
        <taxon>Euplotida</taxon>
        <taxon>Euplotidae</taxon>
        <taxon>Moneuplotes</taxon>
    </lineage>
</organism>
<dbReference type="Gene3D" id="1.10.10.60">
    <property type="entry name" value="Homeodomain-like"/>
    <property type="match status" value="1"/>
</dbReference>
<feature type="region of interest" description="Disordered" evidence="5">
    <location>
        <begin position="1"/>
        <end position="41"/>
    </location>
</feature>
<evidence type="ECO:0000313" key="8">
    <source>
        <dbReference type="Proteomes" id="UP001295684"/>
    </source>
</evidence>
<accession>A0AAD1XP99</accession>
<proteinExistence type="predicted"/>
<keyword evidence="2 4" id="KW-0371">Homeobox</keyword>
<dbReference type="InterPro" id="IPR050224">
    <property type="entry name" value="TALE_homeobox"/>
</dbReference>
<keyword evidence="1 4" id="KW-0238">DNA-binding</keyword>
<dbReference type="SUPFAM" id="SSF46689">
    <property type="entry name" value="Homeodomain-like"/>
    <property type="match status" value="1"/>
</dbReference>
<evidence type="ECO:0000256" key="2">
    <source>
        <dbReference type="ARBA" id="ARBA00023155"/>
    </source>
</evidence>
<comment type="subcellular location">
    <subcellularLocation>
        <location evidence="4">Nucleus</location>
    </subcellularLocation>
</comment>
<protein>
    <recommendedName>
        <fullName evidence="6">Homeobox domain-containing protein</fullName>
    </recommendedName>
</protein>
<evidence type="ECO:0000256" key="4">
    <source>
        <dbReference type="PROSITE-ProRule" id="PRU00108"/>
    </source>
</evidence>
<sequence length="214" mass="24671">MNLKSSQSSEEAKEAKVENPEDLTDNNEMKTPIGKKPRTSFSKEQVQLMTSWINSHQENPYPNEIEKKALSVETGLHIDQVSVWFTNTRKRKFRHLKRKGQKKFCKLPEEAIKDLPIQFSNIKEDETYVTPCGQTRTLHNNIEENSALTPDNIMSCYSWNLHIMQAKFSFISAGLDANLAAAKYCTCMLPNFKDLNELSEKLFDMTSEDLMEKK</sequence>
<dbReference type="Pfam" id="PF05920">
    <property type="entry name" value="Homeobox_KN"/>
    <property type="match status" value="1"/>
</dbReference>
<dbReference type="InterPro" id="IPR009057">
    <property type="entry name" value="Homeodomain-like_sf"/>
</dbReference>
<feature type="compositionally biased region" description="Basic and acidic residues" evidence="5">
    <location>
        <begin position="10"/>
        <end position="19"/>
    </location>
</feature>
<comment type="caution">
    <text evidence="7">The sequence shown here is derived from an EMBL/GenBank/DDBJ whole genome shotgun (WGS) entry which is preliminary data.</text>
</comment>
<evidence type="ECO:0000259" key="6">
    <source>
        <dbReference type="PROSITE" id="PS50071"/>
    </source>
</evidence>
<dbReference type="EMBL" id="CAMPGE010017983">
    <property type="protein sequence ID" value="CAI2376425.1"/>
    <property type="molecule type" value="Genomic_DNA"/>
</dbReference>
<dbReference type="GO" id="GO:0003677">
    <property type="term" value="F:DNA binding"/>
    <property type="evidence" value="ECO:0007669"/>
    <property type="project" value="UniProtKB-UniRule"/>
</dbReference>
<name>A0AAD1XP99_EUPCR</name>
<feature type="domain" description="Homeobox" evidence="6">
    <location>
        <begin position="32"/>
        <end position="95"/>
    </location>
</feature>
<dbReference type="PANTHER" id="PTHR11850">
    <property type="entry name" value="HOMEOBOX PROTEIN TRANSCRIPTION FACTORS"/>
    <property type="match status" value="1"/>
</dbReference>
<gene>
    <name evidence="7" type="ORF">ECRASSUSDP1_LOCUS17795</name>
</gene>
<dbReference type="CDD" id="cd00086">
    <property type="entry name" value="homeodomain"/>
    <property type="match status" value="1"/>
</dbReference>
<keyword evidence="3 4" id="KW-0539">Nucleus</keyword>
<evidence type="ECO:0000313" key="7">
    <source>
        <dbReference type="EMBL" id="CAI2376425.1"/>
    </source>
</evidence>
<evidence type="ECO:0000256" key="5">
    <source>
        <dbReference type="SAM" id="MobiDB-lite"/>
    </source>
</evidence>
<dbReference type="GO" id="GO:0006355">
    <property type="term" value="P:regulation of DNA-templated transcription"/>
    <property type="evidence" value="ECO:0007669"/>
    <property type="project" value="InterPro"/>
</dbReference>
<dbReference type="InterPro" id="IPR001356">
    <property type="entry name" value="HD"/>
</dbReference>
<dbReference type="AlphaFoldDB" id="A0AAD1XP99"/>
<dbReference type="GO" id="GO:0005634">
    <property type="term" value="C:nucleus"/>
    <property type="evidence" value="ECO:0007669"/>
    <property type="project" value="UniProtKB-SubCell"/>
</dbReference>
<feature type="DNA-binding region" description="Homeobox" evidence="4">
    <location>
        <begin position="34"/>
        <end position="96"/>
    </location>
</feature>
<reference evidence="7" key="1">
    <citation type="submission" date="2023-07" db="EMBL/GenBank/DDBJ databases">
        <authorList>
            <consortium name="AG Swart"/>
            <person name="Singh M."/>
            <person name="Singh A."/>
            <person name="Seah K."/>
            <person name="Emmerich C."/>
        </authorList>
    </citation>
    <scope>NUCLEOTIDE SEQUENCE</scope>
    <source>
        <strain evidence="7">DP1</strain>
    </source>
</reference>